<dbReference type="SMART" id="SM00317">
    <property type="entry name" value="SET"/>
    <property type="match status" value="1"/>
</dbReference>
<dbReference type="GO" id="GO:0005634">
    <property type="term" value="C:nucleus"/>
    <property type="evidence" value="ECO:0007669"/>
    <property type="project" value="TreeGrafter"/>
</dbReference>
<organism evidence="2 3">
    <name type="scientific">Pseudolycoriella hygida</name>
    <dbReference type="NCBI Taxonomy" id="35572"/>
    <lineage>
        <taxon>Eukaryota</taxon>
        <taxon>Metazoa</taxon>
        <taxon>Ecdysozoa</taxon>
        <taxon>Arthropoda</taxon>
        <taxon>Hexapoda</taxon>
        <taxon>Insecta</taxon>
        <taxon>Pterygota</taxon>
        <taxon>Neoptera</taxon>
        <taxon>Endopterygota</taxon>
        <taxon>Diptera</taxon>
        <taxon>Nematocera</taxon>
        <taxon>Sciaroidea</taxon>
        <taxon>Sciaridae</taxon>
        <taxon>Pseudolycoriella</taxon>
    </lineage>
</organism>
<evidence type="ECO:0000313" key="2">
    <source>
        <dbReference type="EMBL" id="KAJ6635247.1"/>
    </source>
</evidence>
<comment type="caution">
    <text evidence="2">The sequence shown here is derived from an EMBL/GenBank/DDBJ whole genome shotgun (WGS) entry which is preliminary data.</text>
</comment>
<evidence type="ECO:0000313" key="3">
    <source>
        <dbReference type="Proteomes" id="UP001151699"/>
    </source>
</evidence>
<dbReference type="GO" id="GO:0006357">
    <property type="term" value="P:regulation of transcription by RNA polymerase II"/>
    <property type="evidence" value="ECO:0007669"/>
    <property type="project" value="TreeGrafter"/>
</dbReference>
<keyword evidence="3" id="KW-1185">Reference proteome</keyword>
<dbReference type="Pfam" id="PF00856">
    <property type="entry name" value="SET"/>
    <property type="match status" value="1"/>
</dbReference>
<dbReference type="InterPro" id="IPR051760">
    <property type="entry name" value="KMT5A"/>
</dbReference>
<dbReference type="InterPro" id="IPR046341">
    <property type="entry name" value="SET_dom_sf"/>
</dbReference>
<feature type="domain" description="SET" evidence="1">
    <location>
        <begin position="87"/>
        <end position="209"/>
    </location>
</feature>
<protein>
    <submittedName>
        <fullName evidence="2">Histone-lysine N-methyltransferase PR-Set7</fullName>
    </submittedName>
</protein>
<name>A0A9Q0RWP9_9DIPT</name>
<reference evidence="2" key="1">
    <citation type="submission" date="2022-07" db="EMBL/GenBank/DDBJ databases">
        <authorList>
            <person name="Trinca V."/>
            <person name="Uliana J.V.C."/>
            <person name="Torres T.T."/>
            <person name="Ward R.J."/>
            <person name="Monesi N."/>
        </authorList>
    </citation>
    <scope>NUCLEOTIDE SEQUENCE</scope>
    <source>
        <strain evidence="2">HSMRA1968</strain>
        <tissue evidence="2">Whole embryos</tissue>
    </source>
</reference>
<sequence>MITTRNRFLYRLNVNQADNFTNNCNESDRTFGARKSRIKATKKITDSRAKNTKMTDFYPVRRSGRRTKSELEREYLSSIETGIRTGQKTGVMKEIFPGKGRGLVTTKPFRKNEFVIEYIGELITAAVAKERVEKYTVEQAGCFLFYFKHSGHNYCIDATKESDELGRLLNHSRNGNLKPKTFVYRNRPHIVLLAKQDIQIGEELSYDYGDREKTAMLNNPWLKT</sequence>
<accession>A0A9Q0RWP9</accession>
<evidence type="ECO:0000259" key="1">
    <source>
        <dbReference type="PROSITE" id="PS50280"/>
    </source>
</evidence>
<dbReference type="Proteomes" id="UP001151699">
    <property type="component" value="Chromosome C"/>
</dbReference>
<dbReference type="Gene3D" id="2.170.270.10">
    <property type="entry name" value="SET domain"/>
    <property type="match status" value="1"/>
</dbReference>
<dbReference type="AlphaFoldDB" id="A0A9Q0RWP9"/>
<dbReference type="PANTHER" id="PTHR46167:SF1">
    <property type="entry name" value="N-LYSINE METHYLTRANSFERASE KMT5A"/>
    <property type="match status" value="1"/>
</dbReference>
<dbReference type="OrthoDB" id="5560686at2759"/>
<dbReference type="InterPro" id="IPR001214">
    <property type="entry name" value="SET_dom"/>
</dbReference>
<dbReference type="PANTHER" id="PTHR46167">
    <property type="entry name" value="N-LYSINE METHYLTRANSFERASE KMT5A"/>
    <property type="match status" value="1"/>
</dbReference>
<dbReference type="GO" id="GO:0043516">
    <property type="term" value="P:regulation of DNA damage response, signal transduction by p53 class mediator"/>
    <property type="evidence" value="ECO:0007669"/>
    <property type="project" value="TreeGrafter"/>
</dbReference>
<dbReference type="GO" id="GO:0005700">
    <property type="term" value="C:polytene chromosome"/>
    <property type="evidence" value="ECO:0007669"/>
    <property type="project" value="TreeGrafter"/>
</dbReference>
<dbReference type="EMBL" id="WJQU01000004">
    <property type="protein sequence ID" value="KAJ6635247.1"/>
    <property type="molecule type" value="Genomic_DNA"/>
</dbReference>
<gene>
    <name evidence="2" type="primary">PR-Set7_0</name>
    <name evidence="2" type="ORF">Bhyg_13832</name>
</gene>
<dbReference type="SUPFAM" id="SSF82199">
    <property type="entry name" value="SET domain"/>
    <property type="match status" value="1"/>
</dbReference>
<proteinExistence type="predicted"/>
<dbReference type="PROSITE" id="PS50280">
    <property type="entry name" value="SET"/>
    <property type="match status" value="1"/>
</dbReference>
<dbReference type="GO" id="GO:0042799">
    <property type="term" value="F:histone H4K20 methyltransferase activity"/>
    <property type="evidence" value="ECO:0007669"/>
    <property type="project" value="TreeGrafter"/>
</dbReference>